<dbReference type="GO" id="GO:0020037">
    <property type="term" value="F:heme binding"/>
    <property type="evidence" value="ECO:0007669"/>
    <property type="project" value="InterPro"/>
</dbReference>
<dbReference type="CDD" id="cd11029">
    <property type="entry name" value="CYP107-like"/>
    <property type="match status" value="1"/>
</dbReference>
<keyword evidence="4 7" id="KW-0560">Oxidoreductase</keyword>
<dbReference type="Pfam" id="PF00067">
    <property type="entry name" value="p450"/>
    <property type="match status" value="1"/>
</dbReference>
<dbReference type="EMBL" id="JPPY01000168">
    <property type="protein sequence ID" value="KND30162.1"/>
    <property type="molecule type" value="Genomic_DNA"/>
</dbReference>
<dbReference type="PROSITE" id="PS00086">
    <property type="entry name" value="CYTOCHROME_P450"/>
    <property type="match status" value="1"/>
</dbReference>
<reference evidence="9" key="1">
    <citation type="submission" date="2014-07" db="EMBL/GenBank/DDBJ databases">
        <title>Genome sequencing of plant-pathogenic Streptomyces species.</title>
        <authorList>
            <person name="Harrison J."/>
            <person name="Sapp M."/>
            <person name="Thwaites R."/>
            <person name="Studholme D.J."/>
        </authorList>
    </citation>
    <scope>NUCLEOTIDE SEQUENCE [LARGE SCALE GENOMIC DNA]</scope>
    <source>
        <strain evidence="9">NCPPB 4445</strain>
    </source>
</reference>
<dbReference type="GO" id="GO:0005506">
    <property type="term" value="F:iron ion binding"/>
    <property type="evidence" value="ECO:0007669"/>
    <property type="project" value="InterPro"/>
</dbReference>
<evidence type="ECO:0000313" key="8">
    <source>
        <dbReference type="EMBL" id="KND30162.1"/>
    </source>
</evidence>
<evidence type="ECO:0000256" key="5">
    <source>
        <dbReference type="ARBA" id="ARBA00023004"/>
    </source>
</evidence>
<accession>A0A0L0JWM9</accession>
<organism evidence="8 9">
    <name type="scientific">Streptomyces acidiscabies</name>
    <dbReference type="NCBI Taxonomy" id="42234"/>
    <lineage>
        <taxon>Bacteria</taxon>
        <taxon>Bacillati</taxon>
        <taxon>Actinomycetota</taxon>
        <taxon>Actinomycetes</taxon>
        <taxon>Kitasatosporales</taxon>
        <taxon>Streptomycetaceae</taxon>
        <taxon>Streptomyces</taxon>
    </lineage>
</organism>
<dbReference type="PANTHER" id="PTHR46696:SF1">
    <property type="entry name" value="CYTOCHROME P450 YJIB-RELATED"/>
    <property type="match status" value="1"/>
</dbReference>
<keyword evidence="2 7" id="KW-0349">Heme</keyword>
<dbReference type="PANTHER" id="PTHR46696">
    <property type="entry name" value="P450, PUTATIVE (EUROFUNG)-RELATED"/>
    <property type="match status" value="1"/>
</dbReference>
<dbReference type="InterPro" id="IPR017972">
    <property type="entry name" value="Cyt_P450_CS"/>
</dbReference>
<evidence type="ECO:0000256" key="6">
    <source>
        <dbReference type="ARBA" id="ARBA00023033"/>
    </source>
</evidence>
<dbReference type="InterPro" id="IPR036396">
    <property type="entry name" value="Cyt_P450_sf"/>
</dbReference>
<keyword evidence="5 7" id="KW-0408">Iron</keyword>
<comment type="caution">
    <text evidence="8">The sequence shown here is derived from an EMBL/GenBank/DDBJ whole genome shotgun (WGS) entry which is preliminary data.</text>
</comment>
<dbReference type="GO" id="GO:0004497">
    <property type="term" value="F:monooxygenase activity"/>
    <property type="evidence" value="ECO:0007669"/>
    <property type="project" value="UniProtKB-KW"/>
</dbReference>
<dbReference type="InterPro" id="IPR002397">
    <property type="entry name" value="Cyt_P450_B"/>
</dbReference>
<evidence type="ECO:0000313" key="9">
    <source>
        <dbReference type="Proteomes" id="UP000037151"/>
    </source>
</evidence>
<dbReference type="Proteomes" id="UP000037151">
    <property type="component" value="Unassembled WGS sequence"/>
</dbReference>
<comment type="similarity">
    <text evidence="1 7">Belongs to the cytochrome P450 family.</text>
</comment>
<dbReference type="GO" id="GO:0016705">
    <property type="term" value="F:oxidoreductase activity, acting on paired donors, with incorporation or reduction of molecular oxygen"/>
    <property type="evidence" value="ECO:0007669"/>
    <property type="project" value="InterPro"/>
</dbReference>
<dbReference type="PATRIC" id="fig|42234.21.peg.6030"/>
<evidence type="ECO:0000256" key="2">
    <source>
        <dbReference type="ARBA" id="ARBA00022617"/>
    </source>
</evidence>
<evidence type="ECO:0000256" key="1">
    <source>
        <dbReference type="ARBA" id="ARBA00010617"/>
    </source>
</evidence>
<dbReference type="FunFam" id="1.10.630.10:FF:000018">
    <property type="entry name" value="Cytochrome P450 monooxygenase"/>
    <property type="match status" value="1"/>
</dbReference>
<dbReference type="PRINTS" id="PR00359">
    <property type="entry name" value="BP450"/>
</dbReference>
<dbReference type="Gene3D" id="1.10.630.10">
    <property type="entry name" value="Cytochrome P450"/>
    <property type="match status" value="1"/>
</dbReference>
<dbReference type="InterPro" id="IPR001128">
    <property type="entry name" value="Cyt_P450"/>
</dbReference>
<keyword evidence="3 7" id="KW-0479">Metal-binding</keyword>
<name>A0A0L0JWM9_9ACTN</name>
<proteinExistence type="inferred from homology"/>
<evidence type="ECO:0000256" key="7">
    <source>
        <dbReference type="RuleBase" id="RU000461"/>
    </source>
</evidence>
<dbReference type="RefSeq" id="WP_050373275.1">
    <property type="nucleotide sequence ID" value="NZ_KQ257829.1"/>
</dbReference>
<dbReference type="AlphaFoldDB" id="A0A0L0JWM9"/>
<sequence length="400" mass="43821">MVTLGECFRAEFWADPHGTYAVLRREQPVRAVVTPDGLRVWVVSRYGDVREVLADSRFGKDAEAVGELFRRNTVPGRAPRAVARKTAGHMLNSDPPAHTRLRNTVSKAFTPGRIAALLPRTEALSASLLDGLADRPEIDLISDYAFPLSITVMCELLGLPEGEREAFGRWTQDYNATGAPETVSAAAGHITAYLTDLIAAKRRTLGDDLLSALIDDARLSGEELVAMVFLLLSAGHETTVNLVANGMRALLTHPAELKRLREDPALIPTAVEEFLRYDGPVNLSTYRYTKEPVTVGSVEIPAGELVLAAVTSANRDAAHFTDPDRLDVTRTPNRHVSFGVGIHYCLGAPLARQEARVAFRDLLDRYARIEPAVPIAELTYRQSLLMRGPESLPLRVRGTV</sequence>
<keyword evidence="6 7" id="KW-0503">Monooxygenase</keyword>
<dbReference type="SUPFAM" id="SSF48264">
    <property type="entry name" value="Cytochrome P450"/>
    <property type="match status" value="1"/>
</dbReference>
<evidence type="ECO:0000256" key="3">
    <source>
        <dbReference type="ARBA" id="ARBA00022723"/>
    </source>
</evidence>
<gene>
    <name evidence="8" type="ORF">IQ63_29260</name>
</gene>
<protein>
    <submittedName>
        <fullName evidence="8">Cytochrome P450</fullName>
    </submittedName>
</protein>
<evidence type="ECO:0000256" key="4">
    <source>
        <dbReference type="ARBA" id="ARBA00023002"/>
    </source>
</evidence>